<evidence type="ECO:0000313" key="2">
    <source>
        <dbReference type="EMBL" id="MEQ2181148.1"/>
    </source>
</evidence>
<organism evidence="2 3">
    <name type="scientific">Goodea atripinnis</name>
    <dbReference type="NCBI Taxonomy" id="208336"/>
    <lineage>
        <taxon>Eukaryota</taxon>
        <taxon>Metazoa</taxon>
        <taxon>Chordata</taxon>
        <taxon>Craniata</taxon>
        <taxon>Vertebrata</taxon>
        <taxon>Euteleostomi</taxon>
        <taxon>Actinopterygii</taxon>
        <taxon>Neopterygii</taxon>
        <taxon>Teleostei</taxon>
        <taxon>Neoteleostei</taxon>
        <taxon>Acanthomorphata</taxon>
        <taxon>Ovalentaria</taxon>
        <taxon>Atherinomorphae</taxon>
        <taxon>Cyprinodontiformes</taxon>
        <taxon>Goodeidae</taxon>
        <taxon>Goodea</taxon>
    </lineage>
</organism>
<evidence type="ECO:0000259" key="1">
    <source>
        <dbReference type="PROSITE" id="PS51233"/>
    </source>
</evidence>
<dbReference type="EMBL" id="JAHRIO010070415">
    <property type="protein sequence ID" value="MEQ2181148.1"/>
    <property type="molecule type" value="Genomic_DNA"/>
</dbReference>
<dbReference type="Proteomes" id="UP001476798">
    <property type="component" value="Unassembled WGS sequence"/>
</dbReference>
<dbReference type="PROSITE" id="PS51233">
    <property type="entry name" value="VWFD"/>
    <property type="match status" value="1"/>
</dbReference>
<evidence type="ECO:0000313" key="3">
    <source>
        <dbReference type="Proteomes" id="UP001476798"/>
    </source>
</evidence>
<sequence>MYLIRSPAGLKVQWYHSTGMMVIDTDSSGIKLPTMGLCGFCDGDITNDLTLPNGTILGVSKDPTMFIDSWQVPNTTSYVSYSRRREHNCSTSDCSRCLAMLEDNAFTPSCTDSSGVPRAHGEVWKASKDGCCMYRCDNDTIVPVEYNCSSMPAPVCHRTGEMIISMSDDTSCCPHKVCGGPTELLV</sequence>
<reference evidence="2 3" key="1">
    <citation type="submission" date="2021-06" db="EMBL/GenBank/DDBJ databases">
        <authorList>
            <person name="Palmer J.M."/>
        </authorList>
    </citation>
    <scope>NUCLEOTIDE SEQUENCE [LARGE SCALE GENOMIC DNA]</scope>
    <source>
        <strain evidence="2 3">GA_2019</strain>
        <tissue evidence="2">Muscle</tissue>
    </source>
</reference>
<proteinExistence type="predicted"/>
<comment type="caution">
    <text evidence="2">The sequence shown here is derived from an EMBL/GenBank/DDBJ whole genome shotgun (WGS) entry which is preliminary data.</text>
</comment>
<feature type="domain" description="VWFD" evidence="1">
    <location>
        <begin position="1"/>
        <end position="78"/>
    </location>
</feature>
<name>A0ABV0PCF8_9TELE</name>
<keyword evidence="3" id="KW-1185">Reference proteome</keyword>
<protein>
    <recommendedName>
        <fullName evidence="1">VWFD domain-containing protein</fullName>
    </recommendedName>
</protein>
<dbReference type="InterPro" id="IPR001846">
    <property type="entry name" value="VWF_type-D"/>
</dbReference>
<gene>
    <name evidence="2" type="ORF">GOODEAATRI_008434</name>
</gene>
<accession>A0ABV0PCF8</accession>